<sequence length="223" mass="24554">MTQTHDARRERSAARNSRKISRLNNERNERQCYWTTRNDGSCLYWFRKTNEGQAVGGLADGALQGELSTPSISEMYLQHAPRLHSSGDSGAHAAIERPTIETRETHRVRLRGVSRSPGETYSVHRQPSAGSVWYGGIKETEKCTGLGQHQGGPECHRGAKFRSPEPAHFPGFQASQAGATSRITKPTLAIVSQPSSFCNDGRARTISAPGLEYATTLRSTMTR</sequence>
<gene>
    <name evidence="2" type="ORF">N657DRAFT_231423</name>
</gene>
<proteinExistence type="predicted"/>
<dbReference type="EMBL" id="MU853224">
    <property type="protein sequence ID" value="KAK4127850.1"/>
    <property type="molecule type" value="Genomic_DNA"/>
</dbReference>
<keyword evidence="3" id="KW-1185">Reference proteome</keyword>
<dbReference type="RefSeq" id="XP_062651621.1">
    <property type="nucleotide sequence ID" value="XM_062786323.1"/>
</dbReference>
<name>A0AAN6Z6T9_9PEZI</name>
<feature type="region of interest" description="Disordered" evidence="1">
    <location>
        <begin position="1"/>
        <end position="22"/>
    </location>
</feature>
<evidence type="ECO:0000313" key="2">
    <source>
        <dbReference type="EMBL" id="KAK4127850.1"/>
    </source>
</evidence>
<comment type="caution">
    <text evidence="2">The sequence shown here is derived from an EMBL/GenBank/DDBJ whole genome shotgun (WGS) entry which is preliminary data.</text>
</comment>
<protein>
    <submittedName>
        <fullName evidence="2">Uncharacterized protein</fullName>
    </submittedName>
</protein>
<dbReference type="Proteomes" id="UP001302602">
    <property type="component" value="Unassembled WGS sequence"/>
</dbReference>
<organism evidence="2 3">
    <name type="scientific">Parathielavia appendiculata</name>
    <dbReference type="NCBI Taxonomy" id="2587402"/>
    <lineage>
        <taxon>Eukaryota</taxon>
        <taxon>Fungi</taxon>
        <taxon>Dikarya</taxon>
        <taxon>Ascomycota</taxon>
        <taxon>Pezizomycotina</taxon>
        <taxon>Sordariomycetes</taxon>
        <taxon>Sordariomycetidae</taxon>
        <taxon>Sordariales</taxon>
        <taxon>Chaetomiaceae</taxon>
        <taxon>Parathielavia</taxon>
    </lineage>
</organism>
<accession>A0AAN6Z6T9</accession>
<evidence type="ECO:0000313" key="3">
    <source>
        <dbReference type="Proteomes" id="UP001302602"/>
    </source>
</evidence>
<evidence type="ECO:0000256" key="1">
    <source>
        <dbReference type="SAM" id="MobiDB-lite"/>
    </source>
</evidence>
<reference evidence="2" key="1">
    <citation type="journal article" date="2023" name="Mol. Phylogenet. Evol.">
        <title>Genome-scale phylogeny and comparative genomics of the fungal order Sordariales.</title>
        <authorList>
            <person name="Hensen N."/>
            <person name="Bonometti L."/>
            <person name="Westerberg I."/>
            <person name="Brannstrom I.O."/>
            <person name="Guillou S."/>
            <person name="Cros-Aarteil S."/>
            <person name="Calhoun S."/>
            <person name="Haridas S."/>
            <person name="Kuo A."/>
            <person name="Mondo S."/>
            <person name="Pangilinan J."/>
            <person name="Riley R."/>
            <person name="LaButti K."/>
            <person name="Andreopoulos B."/>
            <person name="Lipzen A."/>
            <person name="Chen C."/>
            <person name="Yan M."/>
            <person name="Daum C."/>
            <person name="Ng V."/>
            <person name="Clum A."/>
            <person name="Steindorff A."/>
            <person name="Ohm R.A."/>
            <person name="Martin F."/>
            <person name="Silar P."/>
            <person name="Natvig D.O."/>
            <person name="Lalanne C."/>
            <person name="Gautier V."/>
            <person name="Ament-Velasquez S.L."/>
            <person name="Kruys A."/>
            <person name="Hutchinson M.I."/>
            <person name="Powell A.J."/>
            <person name="Barry K."/>
            <person name="Miller A.N."/>
            <person name="Grigoriev I.V."/>
            <person name="Debuchy R."/>
            <person name="Gladieux P."/>
            <person name="Hiltunen Thoren M."/>
            <person name="Johannesson H."/>
        </authorList>
    </citation>
    <scope>NUCLEOTIDE SEQUENCE</scope>
    <source>
        <strain evidence="2">CBS 731.68</strain>
    </source>
</reference>
<dbReference type="GeneID" id="87823089"/>
<dbReference type="AlphaFoldDB" id="A0AAN6Z6T9"/>
<reference evidence="2" key="2">
    <citation type="submission" date="2023-05" db="EMBL/GenBank/DDBJ databases">
        <authorList>
            <consortium name="Lawrence Berkeley National Laboratory"/>
            <person name="Steindorff A."/>
            <person name="Hensen N."/>
            <person name="Bonometti L."/>
            <person name="Westerberg I."/>
            <person name="Brannstrom I.O."/>
            <person name="Guillou S."/>
            <person name="Cros-Aarteil S."/>
            <person name="Calhoun S."/>
            <person name="Haridas S."/>
            <person name="Kuo A."/>
            <person name="Mondo S."/>
            <person name="Pangilinan J."/>
            <person name="Riley R."/>
            <person name="Labutti K."/>
            <person name="Andreopoulos B."/>
            <person name="Lipzen A."/>
            <person name="Chen C."/>
            <person name="Yanf M."/>
            <person name="Daum C."/>
            <person name="Ng V."/>
            <person name="Clum A."/>
            <person name="Ohm R."/>
            <person name="Martin F."/>
            <person name="Silar P."/>
            <person name="Natvig D."/>
            <person name="Lalanne C."/>
            <person name="Gautier V."/>
            <person name="Ament-Velasquez S.L."/>
            <person name="Kruys A."/>
            <person name="Hutchinson M.I."/>
            <person name="Powell A.J."/>
            <person name="Barry K."/>
            <person name="Miller A.N."/>
            <person name="Grigoriev I.V."/>
            <person name="Debuchy R."/>
            <person name="Gladieux P."/>
            <person name="Thoren M.H."/>
            <person name="Johannesson H."/>
        </authorList>
    </citation>
    <scope>NUCLEOTIDE SEQUENCE</scope>
    <source>
        <strain evidence="2">CBS 731.68</strain>
    </source>
</reference>
<feature type="compositionally biased region" description="Basic and acidic residues" evidence="1">
    <location>
        <begin position="1"/>
        <end position="13"/>
    </location>
</feature>
<feature type="compositionally biased region" description="Basic and acidic residues" evidence="1">
    <location>
        <begin position="94"/>
        <end position="105"/>
    </location>
</feature>
<feature type="region of interest" description="Disordered" evidence="1">
    <location>
        <begin position="83"/>
        <end position="105"/>
    </location>
</feature>